<dbReference type="Proteomes" id="UP000186406">
    <property type="component" value="Unassembled WGS sequence"/>
</dbReference>
<keyword evidence="3" id="KW-0489">Methyltransferase</keyword>
<dbReference type="Pfam" id="PF08241">
    <property type="entry name" value="Methyltransf_11"/>
    <property type="match status" value="1"/>
</dbReference>
<dbReference type="SUPFAM" id="SSF53335">
    <property type="entry name" value="S-adenosyl-L-methionine-dependent methyltransferases"/>
    <property type="match status" value="1"/>
</dbReference>
<dbReference type="Gene3D" id="3.40.50.150">
    <property type="entry name" value="Vaccinia Virus protein VP39"/>
    <property type="match status" value="1"/>
</dbReference>
<feature type="domain" description="Methyltransferase type 11" evidence="2">
    <location>
        <begin position="65"/>
        <end position="161"/>
    </location>
</feature>
<name>A0A1M7Z4W2_9HYPH</name>
<sequence>MSRSTVAPKRQAARHKHGSTPLTSGGLQSAYATWAPVYDTVFDLPMSRGRNMAVRRLNRLGGRVLEAGVGTGLSLPLYRPDVKVTGIDFSAEMLRRAGERVRRRGLQNIEALIEMDAMELAFEDGSFDCTVGMYLMSAVPDPERVFSELVRVTRPGGTVIVVNHFRSRKGAWAPVERCLSPLSPKLGWDLEMPVERLLGRADVTLVENRLVPPLGLFTLLQFKKH</sequence>
<keyword evidence="3" id="KW-0808">Transferase</keyword>
<protein>
    <submittedName>
        <fullName evidence="3">Phosphatidylethanolamine/phosphatidyl-N-methylethanolamine N-methyltransferase</fullName>
    </submittedName>
</protein>
<dbReference type="PANTHER" id="PTHR45036:SF1">
    <property type="entry name" value="METHYLTRANSFERASE LIKE 7A"/>
    <property type="match status" value="1"/>
</dbReference>
<evidence type="ECO:0000259" key="2">
    <source>
        <dbReference type="Pfam" id="PF08241"/>
    </source>
</evidence>
<dbReference type="STRING" id="1123029.SAMN02745172_00108"/>
<dbReference type="InterPro" id="IPR029063">
    <property type="entry name" value="SAM-dependent_MTases_sf"/>
</dbReference>
<dbReference type="InterPro" id="IPR013216">
    <property type="entry name" value="Methyltransf_11"/>
</dbReference>
<evidence type="ECO:0000256" key="1">
    <source>
        <dbReference type="SAM" id="MobiDB-lite"/>
    </source>
</evidence>
<dbReference type="EMBL" id="FRXO01000001">
    <property type="protein sequence ID" value="SHO59909.1"/>
    <property type="molecule type" value="Genomic_DNA"/>
</dbReference>
<dbReference type="GO" id="GO:0008757">
    <property type="term" value="F:S-adenosylmethionine-dependent methyltransferase activity"/>
    <property type="evidence" value="ECO:0007669"/>
    <property type="project" value="InterPro"/>
</dbReference>
<gene>
    <name evidence="3" type="ORF">SAMN02745172_00108</name>
</gene>
<proteinExistence type="predicted"/>
<dbReference type="GO" id="GO:0032259">
    <property type="term" value="P:methylation"/>
    <property type="evidence" value="ECO:0007669"/>
    <property type="project" value="UniProtKB-KW"/>
</dbReference>
<dbReference type="CDD" id="cd02440">
    <property type="entry name" value="AdoMet_MTases"/>
    <property type="match status" value="1"/>
</dbReference>
<dbReference type="PANTHER" id="PTHR45036">
    <property type="entry name" value="METHYLTRANSFERASE LIKE 7B"/>
    <property type="match status" value="1"/>
</dbReference>
<accession>A0A1M7Z4W2</accession>
<evidence type="ECO:0000313" key="4">
    <source>
        <dbReference type="Proteomes" id="UP000186406"/>
    </source>
</evidence>
<dbReference type="RefSeq" id="WP_084563718.1">
    <property type="nucleotide sequence ID" value="NZ_FRXO01000001.1"/>
</dbReference>
<feature type="region of interest" description="Disordered" evidence="1">
    <location>
        <begin position="1"/>
        <end position="25"/>
    </location>
</feature>
<evidence type="ECO:0000313" key="3">
    <source>
        <dbReference type="EMBL" id="SHO59909.1"/>
    </source>
</evidence>
<reference evidence="3 4" key="1">
    <citation type="submission" date="2016-12" db="EMBL/GenBank/DDBJ databases">
        <authorList>
            <person name="Song W.-J."/>
            <person name="Kurnit D.M."/>
        </authorList>
    </citation>
    <scope>NUCLEOTIDE SEQUENCE [LARGE SCALE GENOMIC DNA]</scope>
    <source>
        <strain evidence="3 4">DSM 19599</strain>
    </source>
</reference>
<dbReference type="InterPro" id="IPR052356">
    <property type="entry name" value="Thiol_S-MT"/>
</dbReference>
<dbReference type="OrthoDB" id="9777830at2"/>
<organism evidence="3 4">
    <name type="scientific">Pseudoxanthobacter soli DSM 19599</name>
    <dbReference type="NCBI Taxonomy" id="1123029"/>
    <lineage>
        <taxon>Bacteria</taxon>
        <taxon>Pseudomonadati</taxon>
        <taxon>Pseudomonadota</taxon>
        <taxon>Alphaproteobacteria</taxon>
        <taxon>Hyphomicrobiales</taxon>
        <taxon>Segnochrobactraceae</taxon>
        <taxon>Pseudoxanthobacter</taxon>
    </lineage>
</organism>
<keyword evidence="4" id="KW-1185">Reference proteome</keyword>
<dbReference type="AlphaFoldDB" id="A0A1M7Z4W2"/>